<name>A0A397GVR8_9GLOM</name>
<protein>
    <recommendedName>
        <fullName evidence="3">Serine-threonine/tyrosine-protein kinase catalytic domain-containing protein</fullName>
    </recommendedName>
</protein>
<accession>A0A397GVR8</accession>
<dbReference type="AlphaFoldDB" id="A0A397GVR8"/>
<evidence type="ECO:0008006" key="3">
    <source>
        <dbReference type="Google" id="ProtNLM"/>
    </source>
</evidence>
<proteinExistence type="predicted"/>
<keyword evidence="2" id="KW-1185">Reference proteome</keyword>
<sequence>MVTGANRATHFKNDFDKWTSGNFTIDKFQDTQLNADYFGRVIEWIPYDRFQDIKQIAKSGYSTVYYAKWGQSREFSEIHKLDIVHLHPGNILKYDLGSNPGISIDFGLNLAFNICNGFRPKISFHTLKLITQIIMRCWDARITHRPTFDELWRELEKYWEDYRENDNNNNEITIQIKEAEEFSKNQTTDTTTTIPTNYKTNPRAIYTSRILNFSNLPRPKNDENFEREFEELTESFYQINARKSRILFQKGNKEFHDEVILSNCP</sequence>
<dbReference type="InterPro" id="IPR011009">
    <property type="entry name" value="Kinase-like_dom_sf"/>
</dbReference>
<evidence type="ECO:0000313" key="2">
    <source>
        <dbReference type="Proteomes" id="UP000266861"/>
    </source>
</evidence>
<dbReference type="Proteomes" id="UP000266861">
    <property type="component" value="Unassembled WGS sequence"/>
</dbReference>
<reference evidence="1 2" key="1">
    <citation type="submission" date="2018-08" db="EMBL/GenBank/DDBJ databases">
        <title>Genome and evolution of the arbuscular mycorrhizal fungus Diversispora epigaea (formerly Glomus versiforme) and its bacterial endosymbionts.</title>
        <authorList>
            <person name="Sun X."/>
            <person name="Fei Z."/>
            <person name="Harrison M."/>
        </authorList>
    </citation>
    <scope>NUCLEOTIDE SEQUENCE [LARGE SCALE GENOMIC DNA]</scope>
    <source>
        <strain evidence="1 2">IT104</strain>
    </source>
</reference>
<dbReference type="Gene3D" id="1.10.510.10">
    <property type="entry name" value="Transferase(Phosphotransferase) domain 1"/>
    <property type="match status" value="1"/>
</dbReference>
<gene>
    <name evidence="1" type="ORF">Glove_420g80</name>
</gene>
<evidence type="ECO:0000313" key="1">
    <source>
        <dbReference type="EMBL" id="RHZ55122.1"/>
    </source>
</evidence>
<dbReference type="EMBL" id="PQFF01000372">
    <property type="protein sequence ID" value="RHZ55122.1"/>
    <property type="molecule type" value="Genomic_DNA"/>
</dbReference>
<comment type="caution">
    <text evidence="1">The sequence shown here is derived from an EMBL/GenBank/DDBJ whole genome shotgun (WGS) entry which is preliminary data.</text>
</comment>
<organism evidence="1 2">
    <name type="scientific">Diversispora epigaea</name>
    <dbReference type="NCBI Taxonomy" id="1348612"/>
    <lineage>
        <taxon>Eukaryota</taxon>
        <taxon>Fungi</taxon>
        <taxon>Fungi incertae sedis</taxon>
        <taxon>Mucoromycota</taxon>
        <taxon>Glomeromycotina</taxon>
        <taxon>Glomeromycetes</taxon>
        <taxon>Diversisporales</taxon>
        <taxon>Diversisporaceae</taxon>
        <taxon>Diversispora</taxon>
    </lineage>
</organism>
<dbReference type="SUPFAM" id="SSF56112">
    <property type="entry name" value="Protein kinase-like (PK-like)"/>
    <property type="match status" value="1"/>
</dbReference>